<dbReference type="Pfam" id="PF21010">
    <property type="entry name" value="HA2_C"/>
    <property type="match status" value="1"/>
</dbReference>
<dbReference type="Pfam" id="PF00575">
    <property type="entry name" value="S1"/>
    <property type="match status" value="1"/>
</dbReference>
<keyword evidence="10" id="KW-0539">Nucleus</keyword>
<dbReference type="EC" id="3.6.4.13" evidence="2"/>
<dbReference type="InterPro" id="IPR011545">
    <property type="entry name" value="DEAD/DEAH_box_helicase_dom"/>
</dbReference>
<accession>A0A8B9SZ68</accession>
<evidence type="ECO:0000256" key="4">
    <source>
        <dbReference type="ARBA" id="ARBA00022728"/>
    </source>
</evidence>
<dbReference type="FunFam" id="3.40.50.300:FF:000191">
    <property type="entry name" value="Pre-mRNA-splicing factor ATP-dependent RNA helicase"/>
    <property type="match status" value="1"/>
</dbReference>
<dbReference type="PROSITE" id="PS51192">
    <property type="entry name" value="HELICASE_ATP_BIND_1"/>
    <property type="match status" value="1"/>
</dbReference>
<evidence type="ECO:0000313" key="21">
    <source>
        <dbReference type="Ensembl" id="ENSAPLP00020013120.1"/>
    </source>
</evidence>
<reference evidence="21" key="3">
    <citation type="submission" date="2025-09" db="UniProtKB">
        <authorList>
            <consortium name="Ensembl"/>
        </authorList>
    </citation>
    <scope>IDENTIFICATION</scope>
</reference>
<dbReference type="SMART" id="SM00490">
    <property type="entry name" value="HELICc"/>
    <property type="match status" value="1"/>
</dbReference>
<feature type="domain" description="Helicase ATP-binding" evidence="19">
    <location>
        <begin position="469"/>
        <end position="632"/>
    </location>
</feature>
<evidence type="ECO:0000256" key="5">
    <source>
        <dbReference type="ARBA" id="ARBA00022741"/>
    </source>
</evidence>
<keyword evidence="9" id="KW-0508">mRNA splicing</keyword>
<organism evidence="21 22">
    <name type="scientific">Anas platyrhynchos</name>
    <name type="common">Mallard</name>
    <name type="synonym">Anas boschas</name>
    <dbReference type="NCBI Taxonomy" id="8839"/>
    <lineage>
        <taxon>Eukaryota</taxon>
        <taxon>Metazoa</taxon>
        <taxon>Chordata</taxon>
        <taxon>Craniata</taxon>
        <taxon>Vertebrata</taxon>
        <taxon>Euteleostomi</taxon>
        <taxon>Archelosauria</taxon>
        <taxon>Archosauria</taxon>
        <taxon>Dinosauria</taxon>
        <taxon>Saurischia</taxon>
        <taxon>Theropoda</taxon>
        <taxon>Coelurosauria</taxon>
        <taxon>Aves</taxon>
        <taxon>Neognathae</taxon>
        <taxon>Galloanserae</taxon>
        <taxon>Anseriformes</taxon>
        <taxon>Anatidae</taxon>
        <taxon>Anatinae</taxon>
        <taxon>Anas</taxon>
    </lineage>
</organism>
<dbReference type="Proteomes" id="UP000694400">
    <property type="component" value="Chromosome 25"/>
</dbReference>
<dbReference type="InterPro" id="IPR027417">
    <property type="entry name" value="P-loop_NTPase"/>
</dbReference>
<dbReference type="CDD" id="cd18791">
    <property type="entry name" value="SF2_C_RHA"/>
    <property type="match status" value="1"/>
</dbReference>
<reference evidence="21" key="2">
    <citation type="submission" date="2025-08" db="UniProtKB">
        <authorList>
            <consortium name="Ensembl"/>
        </authorList>
    </citation>
    <scope>IDENTIFICATION</scope>
</reference>
<keyword evidence="5" id="KW-0547">Nucleotide-binding</keyword>
<feature type="compositionally biased region" description="Basic and acidic residues" evidence="17">
    <location>
        <begin position="281"/>
        <end position="293"/>
    </location>
</feature>
<evidence type="ECO:0000256" key="14">
    <source>
        <dbReference type="ARBA" id="ARBA00062733"/>
    </source>
</evidence>
<dbReference type="PROSITE" id="PS00690">
    <property type="entry name" value="DEAH_ATP_HELICASE"/>
    <property type="match status" value="1"/>
</dbReference>
<dbReference type="CDD" id="cd05684">
    <property type="entry name" value="S1_DHX8_helicase"/>
    <property type="match status" value="1"/>
</dbReference>
<dbReference type="PROSITE" id="PS51194">
    <property type="entry name" value="HELICASE_CTER"/>
    <property type="match status" value="1"/>
</dbReference>
<dbReference type="InterPro" id="IPR012340">
    <property type="entry name" value="NA-bd_OB-fold"/>
</dbReference>
<comment type="function">
    <text evidence="12">Involved in pre-mRNA splicing as component of the spliceosome. Facilitates nuclear export of spliced mRNA by releasing the RNA from the spliceosome.</text>
</comment>
<dbReference type="CDD" id="cd17971">
    <property type="entry name" value="DEXHc_DHX8"/>
    <property type="match status" value="1"/>
</dbReference>
<dbReference type="InterPro" id="IPR049621">
    <property type="entry name" value="S1_DHX8_helicase"/>
</dbReference>
<dbReference type="SMART" id="SM00487">
    <property type="entry name" value="DEXDc"/>
    <property type="match status" value="1"/>
</dbReference>
<dbReference type="InterPro" id="IPR011709">
    <property type="entry name" value="DEAD-box_helicase_OB_fold"/>
</dbReference>
<dbReference type="PANTHER" id="PTHR18934:SF85">
    <property type="entry name" value="ATP-DEPENDENT RNA HELICASE DHX8"/>
    <property type="match status" value="1"/>
</dbReference>
<evidence type="ECO:0000256" key="16">
    <source>
        <dbReference type="ARBA" id="ARBA00076211"/>
    </source>
</evidence>
<reference evidence="21" key="1">
    <citation type="submission" date="2019-08" db="EMBL/GenBank/DDBJ databases">
        <title>Three high-quality genomes provides insights into domestication of ducks.</title>
        <authorList>
            <person name="Hou Z.C."/>
            <person name="Zhu F."/>
            <person name="Yin Z.T."/>
            <person name="Zhang F."/>
        </authorList>
    </citation>
    <scope>NUCLEOTIDE SEQUENCE [LARGE SCALE GENOMIC DNA]</scope>
</reference>
<dbReference type="InterPro" id="IPR048333">
    <property type="entry name" value="HA2_WH"/>
</dbReference>
<comment type="subunit">
    <text evidence="14">Identified in the spliceosome C complex. Interacts with ARRB2; the interaction is detected in the nucleus upon OR1D2 stimulation. Interacts with SRRM2. Interacts with CACTIN.</text>
</comment>
<evidence type="ECO:0000259" key="18">
    <source>
        <dbReference type="PROSITE" id="PS50126"/>
    </source>
</evidence>
<evidence type="ECO:0000256" key="9">
    <source>
        <dbReference type="ARBA" id="ARBA00023187"/>
    </source>
</evidence>
<dbReference type="AlphaFoldDB" id="A0A8B9SZ68"/>
<dbReference type="InterPro" id="IPR003029">
    <property type="entry name" value="S1_domain"/>
</dbReference>
<dbReference type="InterPro" id="IPR049588">
    <property type="entry name" value="DHX8_GH2-like"/>
</dbReference>
<dbReference type="FunFam" id="1.20.120.1080:FF:000001">
    <property type="entry name" value="Pre-mRNA-splicing factor ATP-dependent RNA helicase"/>
    <property type="match status" value="1"/>
</dbReference>
<dbReference type="SMART" id="SM00847">
    <property type="entry name" value="HA2"/>
    <property type="match status" value="1"/>
</dbReference>
<dbReference type="Pfam" id="PF04408">
    <property type="entry name" value="WHD_HA2"/>
    <property type="match status" value="1"/>
</dbReference>
<feature type="compositionally biased region" description="Basic residues" evidence="17">
    <location>
        <begin position="137"/>
        <end position="149"/>
    </location>
</feature>
<dbReference type="Pfam" id="PF00270">
    <property type="entry name" value="DEAD"/>
    <property type="match status" value="1"/>
</dbReference>
<dbReference type="PROSITE" id="PS50126">
    <property type="entry name" value="S1"/>
    <property type="match status" value="1"/>
</dbReference>
<dbReference type="SUPFAM" id="SSF52540">
    <property type="entry name" value="P-loop containing nucleoside triphosphate hydrolases"/>
    <property type="match status" value="1"/>
</dbReference>
<evidence type="ECO:0000256" key="15">
    <source>
        <dbReference type="ARBA" id="ARBA00072916"/>
    </source>
</evidence>
<dbReference type="Gene3D" id="3.40.50.300">
    <property type="entry name" value="P-loop containing nucleotide triphosphate hydrolases"/>
    <property type="match status" value="3"/>
</dbReference>
<feature type="domain" description="Helicase C-terminal" evidence="20">
    <location>
        <begin position="650"/>
        <end position="810"/>
    </location>
</feature>
<dbReference type="FunFam" id="2.40.50.140:FF:000061">
    <property type="entry name" value="ATP-dependent RNA helicase DHX8"/>
    <property type="match status" value="1"/>
</dbReference>
<dbReference type="GO" id="GO:0071013">
    <property type="term" value="C:catalytic step 2 spliceosome"/>
    <property type="evidence" value="ECO:0007669"/>
    <property type="project" value="TreeGrafter"/>
</dbReference>
<keyword evidence="3" id="KW-0507">mRNA processing</keyword>
<evidence type="ECO:0000256" key="6">
    <source>
        <dbReference type="ARBA" id="ARBA00022801"/>
    </source>
</evidence>
<dbReference type="GO" id="GO:0005524">
    <property type="term" value="F:ATP binding"/>
    <property type="evidence" value="ECO:0007669"/>
    <property type="project" value="UniProtKB-KW"/>
</dbReference>
<evidence type="ECO:0000313" key="22">
    <source>
        <dbReference type="Proteomes" id="UP000694400"/>
    </source>
</evidence>
<protein>
    <recommendedName>
        <fullName evidence="15">ATP-dependent RNA helicase DHX8</fullName>
        <ecNumber evidence="2">3.6.4.13</ecNumber>
    </recommendedName>
    <alternativeName>
        <fullName evidence="16">DEAH box protein 8</fullName>
    </alternativeName>
</protein>
<dbReference type="Ensembl" id="ENSAPLT00020014129.1">
    <property type="protein sequence ID" value="ENSAPLP00020013120.1"/>
    <property type="gene ID" value="ENSAPLG00020009366.1"/>
</dbReference>
<evidence type="ECO:0000256" key="12">
    <source>
        <dbReference type="ARBA" id="ARBA00055711"/>
    </source>
</evidence>
<dbReference type="GO" id="GO:0000390">
    <property type="term" value="P:spliceosomal complex disassembly"/>
    <property type="evidence" value="ECO:0007669"/>
    <property type="project" value="TreeGrafter"/>
</dbReference>
<evidence type="ECO:0000256" key="7">
    <source>
        <dbReference type="ARBA" id="ARBA00022806"/>
    </source>
</evidence>
<dbReference type="Pfam" id="PF07717">
    <property type="entry name" value="OB_NTP_bind"/>
    <property type="match status" value="1"/>
</dbReference>
<evidence type="ECO:0000259" key="19">
    <source>
        <dbReference type="PROSITE" id="PS51192"/>
    </source>
</evidence>
<keyword evidence="7" id="KW-0347">Helicase</keyword>
<comment type="catalytic activity">
    <reaction evidence="11">
        <text>ATP + H2O = ADP + phosphate + H(+)</text>
        <dbReference type="Rhea" id="RHEA:13065"/>
        <dbReference type="ChEBI" id="CHEBI:15377"/>
        <dbReference type="ChEBI" id="CHEBI:15378"/>
        <dbReference type="ChEBI" id="CHEBI:30616"/>
        <dbReference type="ChEBI" id="CHEBI:43474"/>
        <dbReference type="ChEBI" id="CHEBI:456216"/>
        <dbReference type="EC" id="3.6.4.13"/>
    </reaction>
</comment>
<evidence type="ECO:0000256" key="17">
    <source>
        <dbReference type="SAM" id="MobiDB-lite"/>
    </source>
</evidence>
<evidence type="ECO:0000256" key="13">
    <source>
        <dbReference type="ARBA" id="ARBA00060756"/>
    </source>
</evidence>
<dbReference type="PANTHER" id="PTHR18934">
    <property type="entry name" value="ATP-DEPENDENT RNA HELICASE"/>
    <property type="match status" value="1"/>
</dbReference>
<dbReference type="FunFam" id="3.40.50.300:FF:002859">
    <property type="entry name" value="putative pre-mRNA-splicing factor ATP-dependent RNA helicase DHX16 isoform X1"/>
    <property type="match status" value="1"/>
</dbReference>
<evidence type="ECO:0000256" key="1">
    <source>
        <dbReference type="ARBA" id="ARBA00004123"/>
    </source>
</evidence>
<dbReference type="InterPro" id="IPR044762">
    <property type="entry name" value="DHX8/Prp22_DEXHc"/>
</dbReference>
<dbReference type="Gene3D" id="1.20.120.1080">
    <property type="match status" value="1"/>
</dbReference>
<dbReference type="InterPro" id="IPR014001">
    <property type="entry name" value="Helicase_ATP-bd"/>
</dbReference>
<evidence type="ECO:0000256" key="2">
    <source>
        <dbReference type="ARBA" id="ARBA00012552"/>
    </source>
</evidence>
<dbReference type="SMART" id="SM00316">
    <property type="entry name" value="S1"/>
    <property type="match status" value="1"/>
</dbReference>
<feature type="region of interest" description="Disordered" evidence="17">
    <location>
        <begin position="254"/>
        <end position="293"/>
    </location>
</feature>
<comment type="similarity">
    <text evidence="13">Belongs to the DEAD box helicase family. DEAH subfamily. DDX8/PRP22 sub-subfamily.</text>
</comment>
<dbReference type="SUPFAM" id="SSF50249">
    <property type="entry name" value="Nucleic acid-binding proteins"/>
    <property type="match status" value="1"/>
</dbReference>
<dbReference type="GO" id="GO:0016787">
    <property type="term" value="F:hydrolase activity"/>
    <property type="evidence" value="ECO:0007669"/>
    <property type="project" value="UniProtKB-KW"/>
</dbReference>
<dbReference type="GO" id="GO:0003723">
    <property type="term" value="F:RNA binding"/>
    <property type="evidence" value="ECO:0007669"/>
    <property type="project" value="TreeGrafter"/>
</dbReference>
<feature type="compositionally biased region" description="Basic and acidic residues" evidence="17">
    <location>
        <begin position="150"/>
        <end position="178"/>
    </location>
</feature>
<comment type="subcellular location">
    <subcellularLocation>
        <location evidence="1">Nucleus</location>
    </subcellularLocation>
</comment>
<dbReference type="InterPro" id="IPR001650">
    <property type="entry name" value="Helicase_C-like"/>
</dbReference>
<dbReference type="FunFam" id="3.40.50.300:FF:003016">
    <property type="entry name" value="DEAH-box helicase 9"/>
    <property type="match status" value="1"/>
</dbReference>
<dbReference type="GO" id="GO:0003724">
    <property type="term" value="F:RNA helicase activity"/>
    <property type="evidence" value="ECO:0007669"/>
    <property type="project" value="UniProtKB-EC"/>
</dbReference>
<dbReference type="InterPro" id="IPR007502">
    <property type="entry name" value="Helicase-assoc_dom"/>
</dbReference>
<feature type="domain" description="S1 motif" evidence="18">
    <location>
        <begin position="184"/>
        <end position="255"/>
    </location>
</feature>
<dbReference type="CDD" id="cd21691">
    <property type="entry name" value="GH2-like_DHX8"/>
    <property type="match status" value="1"/>
</dbReference>
<evidence type="ECO:0000256" key="11">
    <source>
        <dbReference type="ARBA" id="ARBA00047984"/>
    </source>
</evidence>
<feature type="compositionally biased region" description="Basic residues" evidence="17">
    <location>
        <begin position="103"/>
        <end position="129"/>
    </location>
</feature>
<feature type="region of interest" description="Disordered" evidence="17">
    <location>
        <begin position="87"/>
        <end position="186"/>
    </location>
</feature>
<keyword evidence="4" id="KW-0747">Spliceosome</keyword>
<keyword evidence="6" id="KW-0378">Hydrolase</keyword>
<dbReference type="InterPro" id="IPR002464">
    <property type="entry name" value="DNA/RNA_helicase_DEAH_CS"/>
</dbReference>
<evidence type="ECO:0000259" key="20">
    <source>
        <dbReference type="PROSITE" id="PS51194"/>
    </source>
</evidence>
<feature type="compositionally biased region" description="Basic and acidic residues" evidence="17">
    <location>
        <begin position="93"/>
        <end position="102"/>
    </location>
</feature>
<sequence>MADLVALEELAKLEYLSLVSKVCTELDNHLGINDKDLAEFVISLAEKNTTFDTFKAVLMKNGAEFTNMLDEDDVKVAADALKELEALMPSADRQGKQRNSDHRTKKKRRSRSRSRDRRRRHRSRSRSRSRTRDRNRGKSRYRSRSRSRSPSRDRRDREKYLEKGSERWRDKHVDRPPPEEPSIGDIYNGKVTSIMQFGCFVQLEGLRKRWEGLVHISELRREGRVANVADVVSKGQRVKVKVLSFTGSKTSLSMKDVDQDTGEDLNPNRRRNLVGETNEETSMRNPDRPNPEKWEIKQSGNIIRTETSWFPDFDEETGILPKVDDEEDEDLEIELVEEEPPFLRGHTKQSMDMSPIKIVKNPDGSLSQAAMMQSALAKERRELKQAQREAEMDSIPMGLNTHWVDPLPDVDGRQIAANMRGIGMMPNDIPEWKKHAFGGNKASYGKKTQLSIIEQRESLPIFRLKEQLIQAVHDNQILIVIGETGSGKTTQITQYLAEAGYTSRGKIGCTQPRRVAAMSVAKRVSEEFGCCLGQEVGYTIRFEDCTSPETVIKYMTDGMLLRECLIDPDLTQYAIIMLDEAHERTIHTDVLFGLLKKTVQKRQDMKLIVTSATLDAVKFSQYFYEAPIFTIPGRTYPVEILYTKEPETDYLDASLITVMQIHLTEPPGDILVFLTGQEEIDTACEILYERMKSLGPDVPELIILPVYSALPSEMQTRIFDPAPPGSRKVVIATNIQKVYNSKTGIDQLVVTPISQAQAKQRAGRAGRTGPGKCYRLYTERAYRDEMLTTNVPEIQRTNLASTVLSLKAMGINDLLSFDFMDAPPMETLITAMEQLYTLGALDDEGLLTRLGRRMAEFPLEPMLCKMLIMSVHLGCSEEMLTIVSMLSVQNVFYRPKDKQALADQKKAKFHQTEGDHLTLLAVYNSWKNNKFSNPWCYENFIQARSLRRAQDIRKQMLGIMDRHKLDVVSCGKATVRVQKAICSGFFRNAAKKDPQEGYRTLIDQQVVYIHPSSALFNRQPEWVVYHELVLTTKEYMREVTTIDPRWLVEFAPAFFKVSDPTKLSKQKKQQRLEPLYNRYEEPNAWRISRAFRRR</sequence>
<evidence type="ECO:0000256" key="10">
    <source>
        <dbReference type="ARBA" id="ARBA00023242"/>
    </source>
</evidence>
<evidence type="ECO:0000256" key="8">
    <source>
        <dbReference type="ARBA" id="ARBA00022840"/>
    </source>
</evidence>
<dbReference type="Gene3D" id="2.40.50.140">
    <property type="entry name" value="Nucleic acid-binding proteins"/>
    <property type="match status" value="1"/>
</dbReference>
<proteinExistence type="inferred from homology"/>
<name>A0A8B9SZ68_ANAPL</name>
<keyword evidence="8" id="KW-0067">ATP-binding</keyword>
<evidence type="ECO:0000256" key="3">
    <source>
        <dbReference type="ARBA" id="ARBA00022664"/>
    </source>
</evidence>